<accession>A0A916N3Q0</accession>
<feature type="region of interest" description="Disordered" evidence="1">
    <location>
        <begin position="19"/>
        <end position="75"/>
    </location>
</feature>
<dbReference type="InterPro" id="IPR002048">
    <property type="entry name" value="EF_hand_dom"/>
</dbReference>
<feature type="compositionally biased region" description="Basic and acidic residues" evidence="1">
    <location>
        <begin position="59"/>
        <end position="71"/>
    </location>
</feature>
<gene>
    <name evidence="4" type="ORF">LMG31506_02591</name>
</gene>
<evidence type="ECO:0000256" key="1">
    <source>
        <dbReference type="SAM" id="MobiDB-lite"/>
    </source>
</evidence>
<dbReference type="RefSeq" id="WP_211947542.1">
    <property type="nucleotide sequence ID" value="NZ_CAJPUY010000008.1"/>
</dbReference>
<feature type="signal peptide" evidence="2">
    <location>
        <begin position="1"/>
        <end position="23"/>
    </location>
</feature>
<dbReference type="SUPFAM" id="SSF47473">
    <property type="entry name" value="EF-hand"/>
    <property type="match status" value="1"/>
</dbReference>
<protein>
    <recommendedName>
        <fullName evidence="3">EF-hand domain-containing protein</fullName>
    </recommendedName>
</protein>
<evidence type="ECO:0000256" key="2">
    <source>
        <dbReference type="SAM" id="SignalP"/>
    </source>
</evidence>
<dbReference type="EMBL" id="CAJPUY010000008">
    <property type="protein sequence ID" value="CAG2142039.1"/>
    <property type="molecule type" value="Genomic_DNA"/>
</dbReference>
<comment type="caution">
    <text evidence="4">The sequence shown here is derived from an EMBL/GenBank/DDBJ whole genome shotgun (WGS) entry which is preliminary data.</text>
</comment>
<keyword evidence="5" id="KW-1185">Reference proteome</keyword>
<sequence length="117" mass="12672">MTTRVWVAGAMLAGMLVAAQAGAQQPPQQPPQQPQQPQQQPMNAKEAKARFTEKFNAADADHDGKLSRQEAEAGMPEVAKSFDKIDTKKTGFVTQKQIGAYYGAKARQRRGMESPGG</sequence>
<proteinExistence type="predicted"/>
<reference evidence="4" key="1">
    <citation type="submission" date="2021-03" db="EMBL/GenBank/DDBJ databases">
        <authorList>
            <person name="Peeters C."/>
        </authorList>
    </citation>
    <scope>NUCLEOTIDE SEQUENCE</scope>
    <source>
        <strain evidence="4">LMG 31506</strain>
    </source>
</reference>
<evidence type="ECO:0000259" key="3">
    <source>
        <dbReference type="PROSITE" id="PS50222"/>
    </source>
</evidence>
<organism evidence="4 5">
    <name type="scientific">Cupriavidus yeoncheonensis</name>
    <dbReference type="NCBI Taxonomy" id="1462994"/>
    <lineage>
        <taxon>Bacteria</taxon>
        <taxon>Pseudomonadati</taxon>
        <taxon>Pseudomonadota</taxon>
        <taxon>Betaproteobacteria</taxon>
        <taxon>Burkholderiales</taxon>
        <taxon>Burkholderiaceae</taxon>
        <taxon>Cupriavidus</taxon>
    </lineage>
</organism>
<dbReference type="AlphaFoldDB" id="A0A916N3Q0"/>
<feature type="domain" description="EF-hand" evidence="3">
    <location>
        <begin position="46"/>
        <end position="81"/>
    </location>
</feature>
<name>A0A916N3Q0_9BURK</name>
<dbReference type="Proteomes" id="UP000672934">
    <property type="component" value="Unassembled WGS sequence"/>
</dbReference>
<dbReference type="GO" id="GO:0005509">
    <property type="term" value="F:calcium ion binding"/>
    <property type="evidence" value="ECO:0007669"/>
    <property type="project" value="InterPro"/>
</dbReference>
<keyword evidence="2" id="KW-0732">Signal</keyword>
<evidence type="ECO:0000313" key="4">
    <source>
        <dbReference type="EMBL" id="CAG2142039.1"/>
    </source>
</evidence>
<feature type="chain" id="PRO_5037709458" description="EF-hand domain-containing protein" evidence="2">
    <location>
        <begin position="24"/>
        <end position="117"/>
    </location>
</feature>
<dbReference type="PROSITE" id="PS50222">
    <property type="entry name" value="EF_HAND_2"/>
    <property type="match status" value="1"/>
</dbReference>
<dbReference type="InterPro" id="IPR011992">
    <property type="entry name" value="EF-hand-dom_pair"/>
</dbReference>
<dbReference type="Gene3D" id="1.10.238.10">
    <property type="entry name" value="EF-hand"/>
    <property type="match status" value="1"/>
</dbReference>
<evidence type="ECO:0000313" key="5">
    <source>
        <dbReference type="Proteomes" id="UP000672934"/>
    </source>
</evidence>